<evidence type="ECO:0000256" key="2">
    <source>
        <dbReference type="ARBA" id="ARBA00022692"/>
    </source>
</evidence>
<protein>
    <submittedName>
        <fullName evidence="6">DoxX family protein</fullName>
    </submittedName>
</protein>
<accession>A0AA46TIM7</accession>
<evidence type="ECO:0000313" key="7">
    <source>
        <dbReference type="Proteomes" id="UP001164390"/>
    </source>
</evidence>
<organism evidence="6 7">
    <name type="scientific">Solicola gregarius</name>
    <dbReference type="NCBI Taxonomy" id="2908642"/>
    <lineage>
        <taxon>Bacteria</taxon>
        <taxon>Bacillati</taxon>
        <taxon>Actinomycetota</taxon>
        <taxon>Actinomycetes</taxon>
        <taxon>Propionibacteriales</taxon>
        <taxon>Nocardioidaceae</taxon>
        <taxon>Solicola</taxon>
    </lineage>
</organism>
<reference evidence="6" key="1">
    <citation type="submission" date="2022-01" db="EMBL/GenBank/DDBJ databases">
        <title>Nocardioidaceae gen. sp. A5X3R13.</title>
        <authorList>
            <person name="Lopez Marin M.A."/>
            <person name="Uhlik O."/>
        </authorList>
    </citation>
    <scope>NUCLEOTIDE SEQUENCE</scope>
    <source>
        <strain evidence="6">A5X3R13</strain>
    </source>
</reference>
<dbReference type="KEGG" id="sgrg:L0C25_02915"/>
<dbReference type="GO" id="GO:0016020">
    <property type="term" value="C:membrane"/>
    <property type="evidence" value="ECO:0007669"/>
    <property type="project" value="UniProtKB-SubCell"/>
</dbReference>
<keyword evidence="4 5" id="KW-0472">Membrane</keyword>
<gene>
    <name evidence="6" type="ORF">L0C25_02915</name>
</gene>
<dbReference type="Pfam" id="PF13564">
    <property type="entry name" value="DoxX_2"/>
    <property type="match status" value="1"/>
</dbReference>
<evidence type="ECO:0000256" key="4">
    <source>
        <dbReference type="ARBA" id="ARBA00023136"/>
    </source>
</evidence>
<sequence length="117" mass="12109">MFTLDVTVVIIAAAANLTFAILDLRRSEWVLDNMTRVGVPSSWLYPLGALKAAGAIGLLVGIWVPPIGIAAATGLVLFFVGALVTHVRAHADAVSNLYPGAFLLLAAGALTLQLTAA</sequence>
<dbReference type="InterPro" id="IPR032808">
    <property type="entry name" value="DoxX"/>
</dbReference>
<evidence type="ECO:0000256" key="1">
    <source>
        <dbReference type="ARBA" id="ARBA00004141"/>
    </source>
</evidence>
<evidence type="ECO:0000256" key="3">
    <source>
        <dbReference type="ARBA" id="ARBA00022989"/>
    </source>
</evidence>
<keyword evidence="3 5" id="KW-1133">Transmembrane helix</keyword>
<feature type="transmembrane region" description="Helical" evidence="5">
    <location>
        <begin position="69"/>
        <end position="85"/>
    </location>
</feature>
<name>A0AA46TIM7_9ACTN</name>
<proteinExistence type="predicted"/>
<keyword evidence="7" id="KW-1185">Reference proteome</keyword>
<comment type="subcellular location">
    <subcellularLocation>
        <location evidence="1">Membrane</location>
        <topology evidence="1">Multi-pass membrane protein</topology>
    </subcellularLocation>
</comment>
<evidence type="ECO:0000313" key="6">
    <source>
        <dbReference type="EMBL" id="UYM06039.1"/>
    </source>
</evidence>
<dbReference type="RefSeq" id="WP_271634887.1">
    <property type="nucleotide sequence ID" value="NZ_CP094970.1"/>
</dbReference>
<keyword evidence="2 5" id="KW-0812">Transmembrane</keyword>
<feature type="transmembrane region" description="Helical" evidence="5">
    <location>
        <begin position="97"/>
        <end position="116"/>
    </location>
</feature>
<feature type="transmembrane region" description="Helical" evidence="5">
    <location>
        <begin position="43"/>
        <end position="63"/>
    </location>
</feature>
<dbReference type="EMBL" id="CP094970">
    <property type="protein sequence ID" value="UYM06039.1"/>
    <property type="molecule type" value="Genomic_DNA"/>
</dbReference>
<evidence type="ECO:0000256" key="5">
    <source>
        <dbReference type="SAM" id="Phobius"/>
    </source>
</evidence>
<dbReference type="AlphaFoldDB" id="A0AA46TIM7"/>
<dbReference type="Proteomes" id="UP001164390">
    <property type="component" value="Chromosome"/>
</dbReference>
<feature type="transmembrane region" description="Helical" evidence="5">
    <location>
        <begin position="6"/>
        <end position="22"/>
    </location>
</feature>